<dbReference type="InterPro" id="IPR006073">
    <property type="entry name" value="GTP-bd"/>
</dbReference>
<dbReference type="InterPro" id="IPR052279">
    <property type="entry name" value="EngB_GTPase"/>
</dbReference>
<dbReference type="Proteomes" id="UP000027195">
    <property type="component" value="Unassembled WGS sequence"/>
</dbReference>
<keyword evidence="3" id="KW-0460">Magnesium</keyword>
<evidence type="ECO:0000259" key="5">
    <source>
        <dbReference type="PROSITE" id="PS51706"/>
    </source>
</evidence>
<dbReference type="OrthoDB" id="391988at2759"/>
<dbReference type="Gene3D" id="3.40.50.300">
    <property type="entry name" value="P-loop containing nucleotide triphosphate hydrolases"/>
    <property type="match status" value="1"/>
</dbReference>
<dbReference type="PANTHER" id="PTHR46498">
    <property type="entry name" value="GTP-BINDING PROTEIN 8"/>
    <property type="match status" value="1"/>
</dbReference>
<protein>
    <recommendedName>
        <fullName evidence="5">EngB-type G domain-containing protein</fullName>
    </recommendedName>
</protein>
<reference evidence="7" key="1">
    <citation type="journal article" date="2014" name="Proc. Natl. Acad. Sci. U.S.A.">
        <title>Extensive sampling of basidiomycete genomes demonstrates inadequacy of the white-rot/brown-rot paradigm for wood decay fungi.</title>
        <authorList>
            <person name="Riley R."/>
            <person name="Salamov A.A."/>
            <person name="Brown D.W."/>
            <person name="Nagy L.G."/>
            <person name="Floudas D."/>
            <person name="Held B.W."/>
            <person name="Levasseur A."/>
            <person name="Lombard V."/>
            <person name="Morin E."/>
            <person name="Otillar R."/>
            <person name="Lindquist E.A."/>
            <person name="Sun H."/>
            <person name="LaButti K.M."/>
            <person name="Schmutz J."/>
            <person name="Jabbour D."/>
            <person name="Luo H."/>
            <person name="Baker S.E."/>
            <person name="Pisabarro A.G."/>
            <person name="Walton J.D."/>
            <person name="Blanchette R.A."/>
            <person name="Henrissat B."/>
            <person name="Martin F."/>
            <person name="Cullen D."/>
            <person name="Hibbett D.S."/>
            <person name="Grigoriev I.V."/>
        </authorList>
    </citation>
    <scope>NUCLEOTIDE SEQUENCE [LARGE SCALE GENOMIC DNA]</scope>
    <source>
        <strain evidence="7">FD-172 SS1</strain>
    </source>
</reference>
<keyword evidence="1" id="KW-0479">Metal-binding</keyword>
<evidence type="ECO:0000256" key="4">
    <source>
        <dbReference type="ARBA" id="ARBA00023134"/>
    </source>
</evidence>
<sequence length="235" mass="25805">MAAALKSVSFPKVYAANPQLSHSGRTVQKLFESRGSCKSLASAPTIGSLAPPTLPEVLFTGRANAGKSTLIGKILATDGLVNTSKKAGHTRALNFFRVGEPEGKLVVVDGPGYGLRGRPEWGELFNEYVRTRSTLRRVYVLLNAKNGINQDDLGMLRELDGMSQEQQTWTFQVVLTKIDAVPTKSLARQIKEMTEAVWETAPRCQLPWLPTSSSKWERRGIDDMRMSIARACGVI</sequence>
<evidence type="ECO:0000256" key="1">
    <source>
        <dbReference type="ARBA" id="ARBA00022723"/>
    </source>
</evidence>
<dbReference type="InParanoid" id="A0A067N4P0"/>
<feature type="domain" description="EngB-type G" evidence="5">
    <location>
        <begin position="53"/>
        <end position="234"/>
    </location>
</feature>
<dbReference type="InterPro" id="IPR030393">
    <property type="entry name" value="G_ENGB_dom"/>
</dbReference>
<evidence type="ECO:0000313" key="7">
    <source>
        <dbReference type="Proteomes" id="UP000027195"/>
    </source>
</evidence>
<dbReference type="Pfam" id="PF01926">
    <property type="entry name" value="MMR_HSR1"/>
    <property type="match status" value="1"/>
</dbReference>
<dbReference type="PANTHER" id="PTHR46498:SF1">
    <property type="entry name" value="GTP-BINDING PROTEIN 8"/>
    <property type="match status" value="1"/>
</dbReference>
<evidence type="ECO:0000313" key="6">
    <source>
        <dbReference type="EMBL" id="KDQ19107.1"/>
    </source>
</evidence>
<dbReference type="AlphaFoldDB" id="A0A067N4P0"/>
<dbReference type="GO" id="GO:0005525">
    <property type="term" value="F:GTP binding"/>
    <property type="evidence" value="ECO:0007669"/>
    <property type="project" value="UniProtKB-KW"/>
</dbReference>
<accession>A0A067N4P0</accession>
<dbReference type="CDD" id="cd01876">
    <property type="entry name" value="YihA_EngB"/>
    <property type="match status" value="1"/>
</dbReference>
<keyword evidence="2" id="KW-0547">Nucleotide-binding</keyword>
<evidence type="ECO:0000256" key="3">
    <source>
        <dbReference type="ARBA" id="ARBA00022842"/>
    </source>
</evidence>
<gene>
    <name evidence="6" type="ORF">BOTBODRAFT_171056</name>
</gene>
<dbReference type="PROSITE" id="PS51706">
    <property type="entry name" value="G_ENGB"/>
    <property type="match status" value="1"/>
</dbReference>
<dbReference type="HOGENOM" id="CLU_033732_2_1_1"/>
<evidence type="ECO:0000256" key="2">
    <source>
        <dbReference type="ARBA" id="ARBA00022741"/>
    </source>
</evidence>
<organism evidence="6 7">
    <name type="scientific">Botryobasidium botryosum (strain FD-172 SS1)</name>
    <dbReference type="NCBI Taxonomy" id="930990"/>
    <lineage>
        <taxon>Eukaryota</taxon>
        <taxon>Fungi</taxon>
        <taxon>Dikarya</taxon>
        <taxon>Basidiomycota</taxon>
        <taxon>Agaricomycotina</taxon>
        <taxon>Agaricomycetes</taxon>
        <taxon>Cantharellales</taxon>
        <taxon>Botryobasidiaceae</taxon>
        <taxon>Botryobasidium</taxon>
    </lineage>
</organism>
<dbReference type="EMBL" id="KL198020">
    <property type="protein sequence ID" value="KDQ19107.1"/>
    <property type="molecule type" value="Genomic_DNA"/>
</dbReference>
<dbReference type="GO" id="GO:0046872">
    <property type="term" value="F:metal ion binding"/>
    <property type="evidence" value="ECO:0007669"/>
    <property type="project" value="UniProtKB-KW"/>
</dbReference>
<dbReference type="STRING" id="930990.A0A067N4P0"/>
<dbReference type="SUPFAM" id="SSF52540">
    <property type="entry name" value="P-loop containing nucleoside triphosphate hydrolases"/>
    <property type="match status" value="1"/>
</dbReference>
<keyword evidence="7" id="KW-1185">Reference proteome</keyword>
<dbReference type="InterPro" id="IPR027417">
    <property type="entry name" value="P-loop_NTPase"/>
</dbReference>
<name>A0A067N4P0_BOTB1</name>
<dbReference type="GO" id="GO:0005739">
    <property type="term" value="C:mitochondrion"/>
    <property type="evidence" value="ECO:0007669"/>
    <property type="project" value="TreeGrafter"/>
</dbReference>
<proteinExistence type="predicted"/>
<keyword evidence="4" id="KW-0342">GTP-binding</keyword>